<sequence length="51" mass="5940">MEHDYRELKTGLGLDHFEGRSWIGWHRHVTLVTSAHLFCTELRLHDPKAAA</sequence>
<dbReference type="EMBL" id="JBIAXI010000064">
    <property type="protein sequence ID" value="MFF4779664.1"/>
    <property type="molecule type" value="Genomic_DNA"/>
</dbReference>
<proteinExistence type="predicted"/>
<dbReference type="SUPFAM" id="SSF53098">
    <property type="entry name" value="Ribonuclease H-like"/>
    <property type="match status" value="1"/>
</dbReference>
<dbReference type="InterPro" id="IPR012337">
    <property type="entry name" value="RNaseH-like_sf"/>
</dbReference>
<evidence type="ECO:0008006" key="3">
    <source>
        <dbReference type="Google" id="ProtNLM"/>
    </source>
</evidence>
<gene>
    <name evidence="1" type="ORF">ACFY05_43320</name>
</gene>
<evidence type="ECO:0000313" key="2">
    <source>
        <dbReference type="Proteomes" id="UP001602119"/>
    </source>
</evidence>
<accession>A0ABW6VPD1</accession>
<dbReference type="RefSeq" id="WP_245655792.1">
    <property type="nucleotide sequence ID" value="NZ_BBYK01000040.1"/>
</dbReference>
<comment type="caution">
    <text evidence="1">The sequence shown here is derived from an EMBL/GenBank/DDBJ whole genome shotgun (WGS) entry which is preliminary data.</text>
</comment>
<evidence type="ECO:0000313" key="1">
    <source>
        <dbReference type="EMBL" id="MFF4779664.1"/>
    </source>
</evidence>
<keyword evidence="2" id="KW-1185">Reference proteome</keyword>
<organism evidence="1 2">
    <name type="scientific">Microtetraspora fusca</name>
    <dbReference type="NCBI Taxonomy" id="1997"/>
    <lineage>
        <taxon>Bacteria</taxon>
        <taxon>Bacillati</taxon>
        <taxon>Actinomycetota</taxon>
        <taxon>Actinomycetes</taxon>
        <taxon>Streptosporangiales</taxon>
        <taxon>Streptosporangiaceae</taxon>
        <taxon>Microtetraspora</taxon>
    </lineage>
</organism>
<reference evidence="1 2" key="1">
    <citation type="submission" date="2024-10" db="EMBL/GenBank/DDBJ databases">
        <title>The Natural Products Discovery Center: Release of the First 8490 Sequenced Strains for Exploring Actinobacteria Biosynthetic Diversity.</title>
        <authorList>
            <person name="Kalkreuter E."/>
            <person name="Kautsar S.A."/>
            <person name="Yang D."/>
            <person name="Bader C.D."/>
            <person name="Teijaro C.N."/>
            <person name="Fluegel L."/>
            <person name="Davis C.M."/>
            <person name="Simpson J.R."/>
            <person name="Lauterbach L."/>
            <person name="Steele A.D."/>
            <person name="Gui C."/>
            <person name="Meng S."/>
            <person name="Li G."/>
            <person name="Viehrig K."/>
            <person name="Ye F."/>
            <person name="Su P."/>
            <person name="Kiefer A.F."/>
            <person name="Nichols A."/>
            <person name="Cepeda A.J."/>
            <person name="Yan W."/>
            <person name="Fan B."/>
            <person name="Jiang Y."/>
            <person name="Adhikari A."/>
            <person name="Zheng C.-J."/>
            <person name="Schuster L."/>
            <person name="Cowan T.M."/>
            <person name="Smanski M.J."/>
            <person name="Chevrette M.G."/>
            <person name="De Carvalho L.P.S."/>
            <person name="Shen B."/>
        </authorList>
    </citation>
    <scope>NUCLEOTIDE SEQUENCE [LARGE SCALE GENOMIC DNA]</scope>
    <source>
        <strain evidence="1 2">NPDC001281</strain>
    </source>
</reference>
<dbReference type="Proteomes" id="UP001602119">
    <property type="component" value="Unassembled WGS sequence"/>
</dbReference>
<protein>
    <recommendedName>
        <fullName evidence="3">Transposase</fullName>
    </recommendedName>
</protein>
<name>A0ABW6VPD1_MICFU</name>